<name>M4B613_HYAAE</name>
<dbReference type="HOGENOM" id="CLU_2459531_0_0_1"/>
<reference evidence="1" key="2">
    <citation type="submission" date="2015-06" db="UniProtKB">
        <authorList>
            <consortium name="EnsemblProtists"/>
        </authorList>
    </citation>
    <scope>IDENTIFICATION</scope>
    <source>
        <strain evidence="1">Emoy2</strain>
    </source>
</reference>
<dbReference type="EnsemblProtists" id="HpaT801712">
    <property type="protein sequence ID" value="HpaP801712"/>
    <property type="gene ID" value="HpaG801712"/>
</dbReference>
<evidence type="ECO:0000313" key="2">
    <source>
        <dbReference type="Proteomes" id="UP000011713"/>
    </source>
</evidence>
<organism evidence="1 2">
    <name type="scientific">Hyaloperonospora arabidopsidis (strain Emoy2)</name>
    <name type="common">Downy mildew agent</name>
    <name type="synonym">Peronospora arabidopsidis</name>
    <dbReference type="NCBI Taxonomy" id="559515"/>
    <lineage>
        <taxon>Eukaryota</taxon>
        <taxon>Sar</taxon>
        <taxon>Stramenopiles</taxon>
        <taxon>Oomycota</taxon>
        <taxon>Peronosporomycetes</taxon>
        <taxon>Peronosporales</taxon>
        <taxon>Peronosporaceae</taxon>
        <taxon>Hyaloperonospora</taxon>
    </lineage>
</organism>
<accession>M4B613</accession>
<sequence>MGAAEMKDMLGLHGLYQQCSILVYRATMGDRLYEGMDWLLPLSRRYSWHLLYSALGVATMPPRSEDVDTMQILMEKAGGISRVIVRPFL</sequence>
<protein>
    <submittedName>
        <fullName evidence="1">Uncharacterized protein</fullName>
    </submittedName>
</protein>
<dbReference type="InParanoid" id="M4B613"/>
<dbReference type="EnsemblProtists" id="HpaT801713">
    <property type="protein sequence ID" value="HpaP801713"/>
    <property type="gene ID" value="HpaG801713"/>
</dbReference>
<keyword evidence="2" id="KW-1185">Reference proteome</keyword>
<reference evidence="2" key="1">
    <citation type="journal article" date="2010" name="Science">
        <title>Signatures of adaptation to obligate biotrophy in the Hyaloperonospora arabidopsidis genome.</title>
        <authorList>
            <person name="Baxter L."/>
            <person name="Tripathy S."/>
            <person name="Ishaque N."/>
            <person name="Boot N."/>
            <person name="Cabral A."/>
            <person name="Kemen E."/>
            <person name="Thines M."/>
            <person name="Ah-Fong A."/>
            <person name="Anderson R."/>
            <person name="Badejoko W."/>
            <person name="Bittner-Eddy P."/>
            <person name="Boore J.L."/>
            <person name="Chibucos M.C."/>
            <person name="Coates M."/>
            <person name="Dehal P."/>
            <person name="Delehaunty K."/>
            <person name="Dong S."/>
            <person name="Downton P."/>
            <person name="Dumas B."/>
            <person name="Fabro G."/>
            <person name="Fronick C."/>
            <person name="Fuerstenberg S.I."/>
            <person name="Fulton L."/>
            <person name="Gaulin E."/>
            <person name="Govers F."/>
            <person name="Hughes L."/>
            <person name="Humphray S."/>
            <person name="Jiang R.H."/>
            <person name="Judelson H."/>
            <person name="Kamoun S."/>
            <person name="Kyung K."/>
            <person name="Meijer H."/>
            <person name="Minx P."/>
            <person name="Morris P."/>
            <person name="Nelson J."/>
            <person name="Phuntumart V."/>
            <person name="Qutob D."/>
            <person name="Rehmany A."/>
            <person name="Rougon-Cardoso A."/>
            <person name="Ryden P."/>
            <person name="Torto-Alalibo T."/>
            <person name="Studholme D."/>
            <person name="Wang Y."/>
            <person name="Win J."/>
            <person name="Wood J."/>
            <person name="Clifton S.W."/>
            <person name="Rogers J."/>
            <person name="Van den Ackerveken G."/>
            <person name="Jones J.D."/>
            <person name="McDowell J.M."/>
            <person name="Beynon J."/>
            <person name="Tyler B.M."/>
        </authorList>
    </citation>
    <scope>NUCLEOTIDE SEQUENCE [LARGE SCALE GENOMIC DNA]</scope>
    <source>
        <strain evidence="2">Emoy2</strain>
    </source>
</reference>
<dbReference type="AlphaFoldDB" id="M4B613"/>
<dbReference type="VEuPathDB" id="FungiDB:HpaG801713"/>
<dbReference type="EMBL" id="JH598461">
    <property type="status" value="NOT_ANNOTATED_CDS"/>
    <property type="molecule type" value="Genomic_DNA"/>
</dbReference>
<dbReference type="Proteomes" id="UP000011713">
    <property type="component" value="Unassembled WGS sequence"/>
</dbReference>
<evidence type="ECO:0000313" key="1">
    <source>
        <dbReference type="EnsemblProtists" id="HpaP801713"/>
    </source>
</evidence>
<proteinExistence type="predicted"/>